<evidence type="ECO:0000313" key="1">
    <source>
        <dbReference type="EMBL" id="EAR59998.1"/>
    </source>
</evidence>
<organism evidence="1 2">
    <name type="scientific">Neptuniibacter caesariensis</name>
    <dbReference type="NCBI Taxonomy" id="207954"/>
    <lineage>
        <taxon>Bacteria</taxon>
        <taxon>Pseudomonadati</taxon>
        <taxon>Pseudomonadota</taxon>
        <taxon>Gammaproteobacteria</taxon>
        <taxon>Oceanospirillales</taxon>
        <taxon>Oceanospirillaceae</taxon>
        <taxon>Neptuniibacter</taxon>
    </lineage>
</organism>
<proteinExistence type="predicted"/>
<dbReference type="AlphaFoldDB" id="A0A7U8GR91"/>
<dbReference type="EMBL" id="AAOW01000026">
    <property type="protein sequence ID" value="EAR59998.1"/>
    <property type="molecule type" value="Genomic_DNA"/>
</dbReference>
<dbReference type="Proteomes" id="UP000002171">
    <property type="component" value="Unassembled WGS sequence"/>
</dbReference>
<sequence>MVLIESWILGFGHDCSTPNAKLSGGHQSVLAQSLC</sequence>
<name>A0A7U8GR91_NEPCE</name>
<reference evidence="1 2" key="1">
    <citation type="submission" date="2006-02" db="EMBL/GenBank/DDBJ databases">
        <authorList>
            <person name="Pinhassi J."/>
            <person name="Pedros-Alio C."/>
            <person name="Ferriera S."/>
            <person name="Johnson J."/>
            <person name="Kravitz S."/>
            <person name="Halpern A."/>
            <person name="Remington K."/>
            <person name="Beeson K."/>
            <person name="Tran B."/>
            <person name="Rogers Y.-H."/>
            <person name="Friedman R."/>
            <person name="Venter J.C."/>
        </authorList>
    </citation>
    <scope>NUCLEOTIDE SEQUENCE [LARGE SCALE GENOMIC DNA]</scope>
    <source>
        <strain evidence="1 2">MED92</strain>
    </source>
</reference>
<evidence type="ECO:0000313" key="2">
    <source>
        <dbReference type="Proteomes" id="UP000002171"/>
    </source>
</evidence>
<gene>
    <name evidence="1" type="ORF">MED92_14053</name>
</gene>
<protein>
    <submittedName>
        <fullName evidence="1">Uncharacterized protein</fullName>
    </submittedName>
</protein>
<keyword evidence="2" id="KW-1185">Reference proteome</keyword>
<accession>A0A7U8GR91</accession>
<comment type="caution">
    <text evidence="1">The sequence shown here is derived from an EMBL/GenBank/DDBJ whole genome shotgun (WGS) entry which is preliminary data.</text>
</comment>